<feature type="binding site" evidence="8">
    <location>
        <position position="106"/>
    </location>
    <ligand>
        <name>shikimate</name>
        <dbReference type="ChEBI" id="CHEBI:36208"/>
    </ligand>
</feature>
<feature type="binding site" evidence="8">
    <location>
        <position position="91"/>
    </location>
    <ligand>
        <name>shikimate</name>
        <dbReference type="ChEBI" id="CHEBI:36208"/>
    </ligand>
</feature>
<dbReference type="InterPro" id="IPR013708">
    <property type="entry name" value="Shikimate_DH-bd_N"/>
</dbReference>
<evidence type="ECO:0000256" key="8">
    <source>
        <dbReference type="HAMAP-Rule" id="MF_00222"/>
    </source>
</evidence>
<feature type="binding site" evidence="8">
    <location>
        <begin position="19"/>
        <end position="21"/>
    </location>
    <ligand>
        <name>shikimate</name>
        <dbReference type="ChEBI" id="CHEBI:36208"/>
    </ligand>
</feature>
<feature type="domain" description="Shikimate dehydrogenase substrate binding N-terminal" evidence="10">
    <location>
        <begin position="11"/>
        <end position="93"/>
    </location>
</feature>
<evidence type="ECO:0000256" key="3">
    <source>
        <dbReference type="ARBA" id="ARBA00022605"/>
    </source>
</evidence>
<dbReference type="SUPFAM" id="SSF51735">
    <property type="entry name" value="NAD(P)-binding Rossmann-fold domains"/>
    <property type="match status" value="1"/>
</dbReference>
<feature type="binding site" evidence="8">
    <location>
        <begin position="130"/>
        <end position="134"/>
    </location>
    <ligand>
        <name>NADP(+)</name>
        <dbReference type="ChEBI" id="CHEBI:58349"/>
    </ligand>
</feature>
<dbReference type="Pfam" id="PF08501">
    <property type="entry name" value="Shikimate_dh_N"/>
    <property type="match status" value="1"/>
</dbReference>
<dbReference type="GO" id="GO:0009423">
    <property type="term" value="P:chorismate biosynthetic process"/>
    <property type="evidence" value="ECO:0007669"/>
    <property type="project" value="UniProtKB-UniRule"/>
</dbReference>
<comment type="caution">
    <text evidence="8">Lacks conserved residue(s) required for the propagation of feature annotation.</text>
</comment>
<dbReference type="RefSeq" id="WP_289547723.1">
    <property type="nucleotide sequence ID" value="NZ_CASFWR010000017.1"/>
</dbReference>
<feature type="active site" description="Proton acceptor" evidence="8">
    <location>
        <position position="70"/>
    </location>
</feature>
<reference evidence="12" key="2">
    <citation type="submission" date="2021-09" db="EMBL/GenBank/DDBJ databases">
        <authorList>
            <person name="Gilroy R."/>
        </authorList>
    </citation>
    <scope>NUCLEOTIDE SEQUENCE</scope>
    <source>
        <strain evidence="12">7318</strain>
    </source>
</reference>
<comment type="subunit">
    <text evidence="8">Homodimer.</text>
</comment>
<feature type="binding site" evidence="8">
    <location>
        <position position="248"/>
    </location>
    <ligand>
        <name>NADP(+)</name>
        <dbReference type="ChEBI" id="CHEBI:58349"/>
    </ligand>
</feature>
<feature type="binding site" evidence="8">
    <location>
        <position position="225"/>
    </location>
    <ligand>
        <name>NADP(+)</name>
        <dbReference type="ChEBI" id="CHEBI:58349"/>
    </ligand>
</feature>
<gene>
    <name evidence="8" type="primary">aroE</name>
    <name evidence="12" type="ORF">K8V65_08200</name>
</gene>
<dbReference type="GO" id="GO:0009073">
    <property type="term" value="P:aromatic amino acid family biosynthetic process"/>
    <property type="evidence" value="ECO:0007669"/>
    <property type="project" value="UniProtKB-KW"/>
</dbReference>
<dbReference type="InterPro" id="IPR006151">
    <property type="entry name" value="Shikm_DH/Glu-tRNA_Rdtase"/>
</dbReference>
<feature type="domain" description="SDH C-terminal" evidence="11">
    <location>
        <begin position="248"/>
        <end position="278"/>
    </location>
</feature>
<dbReference type="EMBL" id="DYVR01000228">
    <property type="protein sequence ID" value="HJF85626.1"/>
    <property type="molecule type" value="Genomic_DNA"/>
</dbReference>
<evidence type="ECO:0000259" key="10">
    <source>
        <dbReference type="Pfam" id="PF08501"/>
    </source>
</evidence>
<dbReference type="GO" id="GO:0008652">
    <property type="term" value="P:amino acid biosynthetic process"/>
    <property type="evidence" value="ECO:0007669"/>
    <property type="project" value="UniProtKB-KW"/>
</dbReference>
<dbReference type="SUPFAM" id="SSF53223">
    <property type="entry name" value="Aminoacid dehydrogenase-like, N-terminal domain"/>
    <property type="match status" value="1"/>
</dbReference>
<dbReference type="Pfam" id="PF18317">
    <property type="entry name" value="SDH_C"/>
    <property type="match status" value="1"/>
</dbReference>
<evidence type="ECO:0000313" key="13">
    <source>
        <dbReference type="Proteomes" id="UP000780768"/>
    </source>
</evidence>
<comment type="catalytic activity">
    <reaction evidence="7 8">
        <text>shikimate + NADP(+) = 3-dehydroshikimate + NADPH + H(+)</text>
        <dbReference type="Rhea" id="RHEA:17737"/>
        <dbReference type="ChEBI" id="CHEBI:15378"/>
        <dbReference type="ChEBI" id="CHEBI:16630"/>
        <dbReference type="ChEBI" id="CHEBI:36208"/>
        <dbReference type="ChEBI" id="CHEBI:57783"/>
        <dbReference type="ChEBI" id="CHEBI:58349"/>
        <dbReference type="EC" id="1.1.1.25"/>
    </reaction>
</comment>
<comment type="caution">
    <text evidence="12">The sequence shown here is derived from an EMBL/GenBank/DDBJ whole genome shotgun (WGS) entry which is preliminary data.</text>
</comment>
<evidence type="ECO:0000259" key="11">
    <source>
        <dbReference type="Pfam" id="PF18317"/>
    </source>
</evidence>
<comment type="similarity">
    <text evidence="8">Belongs to the shikimate dehydrogenase family.</text>
</comment>
<dbReference type="Gene3D" id="3.40.50.10860">
    <property type="entry name" value="Leucine Dehydrogenase, chain A, domain 1"/>
    <property type="match status" value="1"/>
</dbReference>
<comment type="pathway">
    <text evidence="1 8">Metabolic intermediate biosynthesis; chorismate biosynthesis; chorismate from D-erythrose 4-phosphate and phosphoenolpyruvate: step 4/7.</text>
</comment>
<proteinExistence type="inferred from homology"/>
<evidence type="ECO:0000313" key="12">
    <source>
        <dbReference type="EMBL" id="HJF85626.1"/>
    </source>
</evidence>
<accession>A0A921HPN3</accession>
<dbReference type="Proteomes" id="UP000780768">
    <property type="component" value="Unassembled WGS sequence"/>
</dbReference>
<dbReference type="Pfam" id="PF01488">
    <property type="entry name" value="Shikimate_DH"/>
    <property type="match status" value="1"/>
</dbReference>
<protein>
    <recommendedName>
        <fullName evidence="2 8">Shikimate dehydrogenase (NADP(+))</fullName>
        <shortName evidence="8">SDH</shortName>
        <ecNumber evidence="2 8">1.1.1.25</ecNumber>
    </recommendedName>
</protein>
<organism evidence="12 13">
    <name type="scientific">Megamonas hypermegale</name>
    <dbReference type="NCBI Taxonomy" id="158847"/>
    <lineage>
        <taxon>Bacteria</taxon>
        <taxon>Bacillati</taxon>
        <taxon>Bacillota</taxon>
        <taxon>Negativicutes</taxon>
        <taxon>Selenomonadales</taxon>
        <taxon>Selenomonadaceae</taxon>
        <taxon>Megamonas</taxon>
    </lineage>
</organism>
<evidence type="ECO:0000256" key="6">
    <source>
        <dbReference type="ARBA" id="ARBA00023141"/>
    </source>
</evidence>
<dbReference type="InterPro" id="IPR036291">
    <property type="entry name" value="NAD(P)-bd_dom_sf"/>
</dbReference>
<dbReference type="PANTHER" id="PTHR21089">
    <property type="entry name" value="SHIKIMATE DEHYDROGENASE"/>
    <property type="match status" value="1"/>
</dbReference>
<dbReference type="PANTHER" id="PTHR21089:SF1">
    <property type="entry name" value="BIFUNCTIONAL 3-DEHYDROQUINATE DEHYDRATASE_SHIKIMATE DEHYDROGENASE, CHLOROPLASTIC"/>
    <property type="match status" value="1"/>
</dbReference>
<sequence>MYTGKTKNLGVIGYPIKHSLSPVIQNAALSASGLDYAYIAMPIAPEDLKTAVFGLKAANFSGFNVTIPHKVTIMQYLDEIDDTAKFIGAVNTVKIENGRLYGYNTDVIGFINPLLKEGFALKDKTVVIFGAGGASRAIICGLIQQKAAHIVLGVRNQAKGEKLAASFKDLADIAAYDWHDEAFTAWLAKADLLVNTTPLGMFPNVDTAVPIEWEKVNRDAFVYDIVYTPAKTRFLQEAQARGHKILNGEKMLAEQGAASLRYWTGEKVDVEVMVKALREYLAKNK</sequence>
<dbReference type="FunFam" id="3.40.50.10860:FF:000004">
    <property type="entry name" value="Quinate/shikimate dehydrogenase"/>
    <property type="match status" value="1"/>
</dbReference>
<dbReference type="NCBIfam" id="NF001319">
    <property type="entry name" value="PRK00258.3-3"/>
    <property type="match status" value="1"/>
</dbReference>
<evidence type="ECO:0000256" key="2">
    <source>
        <dbReference type="ARBA" id="ARBA00012962"/>
    </source>
</evidence>
<dbReference type="GO" id="GO:0019632">
    <property type="term" value="P:shikimate metabolic process"/>
    <property type="evidence" value="ECO:0007669"/>
    <property type="project" value="InterPro"/>
</dbReference>
<feature type="binding site" evidence="8">
    <location>
        <position position="66"/>
    </location>
    <ligand>
        <name>shikimate</name>
        <dbReference type="ChEBI" id="CHEBI:36208"/>
    </ligand>
</feature>
<evidence type="ECO:0000256" key="4">
    <source>
        <dbReference type="ARBA" id="ARBA00022857"/>
    </source>
</evidence>
<feature type="binding site" evidence="8">
    <location>
        <position position="82"/>
    </location>
    <ligand>
        <name>NADP(+)</name>
        <dbReference type="ChEBI" id="CHEBI:58349"/>
    </ligand>
</feature>
<evidence type="ECO:0000256" key="7">
    <source>
        <dbReference type="ARBA" id="ARBA00049442"/>
    </source>
</evidence>
<comment type="function">
    <text evidence="8">Involved in the biosynthesis of the chorismate, which leads to the biosynthesis of aromatic amino acids. Catalyzes the reversible NADPH linked reduction of 3-dehydroshikimate (DHSA) to yield shikimate (SA).</text>
</comment>
<dbReference type="EC" id="1.1.1.25" evidence="2 8"/>
<dbReference type="GO" id="GO:0004764">
    <property type="term" value="F:shikimate 3-dehydrogenase (NADP+) activity"/>
    <property type="evidence" value="ECO:0007669"/>
    <property type="project" value="UniProtKB-UniRule"/>
</dbReference>
<keyword evidence="3 8" id="KW-0028">Amino-acid biosynthesis</keyword>
<reference evidence="12" key="1">
    <citation type="journal article" date="2021" name="PeerJ">
        <title>Extensive microbial diversity within the chicken gut microbiome revealed by metagenomics and culture.</title>
        <authorList>
            <person name="Gilroy R."/>
            <person name="Ravi A."/>
            <person name="Getino M."/>
            <person name="Pursley I."/>
            <person name="Horton D.L."/>
            <person name="Alikhan N.F."/>
            <person name="Baker D."/>
            <person name="Gharbi K."/>
            <person name="Hall N."/>
            <person name="Watson M."/>
            <person name="Adriaenssens E.M."/>
            <person name="Foster-Nyarko E."/>
            <person name="Jarju S."/>
            <person name="Secka A."/>
            <person name="Antonio M."/>
            <person name="Oren A."/>
            <person name="Chaudhuri R.R."/>
            <person name="La Ragione R."/>
            <person name="Hildebrand F."/>
            <person name="Pallen M.J."/>
        </authorList>
    </citation>
    <scope>NUCLEOTIDE SEQUENCE</scope>
    <source>
        <strain evidence="12">7318</strain>
    </source>
</reference>
<dbReference type="CDD" id="cd01065">
    <property type="entry name" value="NAD_bind_Shikimate_DH"/>
    <property type="match status" value="1"/>
</dbReference>
<feature type="binding site" evidence="8">
    <location>
        <position position="227"/>
    </location>
    <ligand>
        <name>shikimate</name>
        <dbReference type="ChEBI" id="CHEBI:36208"/>
    </ligand>
</feature>
<dbReference type="GO" id="GO:0005829">
    <property type="term" value="C:cytosol"/>
    <property type="evidence" value="ECO:0007669"/>
    <property type="project" value="TreeGrafter"/>
</dbReference>
<evidence type="ECO:0000259" key="9">
    <source>
        <dbReference type="Pfam" id="PF01488"/>
    </source>
</evidence>
<dbReference type="InterPro" id="IPR041121">
    <property type="entry name" value="SDH_C"/>
</dbReference>
<evidence type="ECO:0000256" key="5">
    <source>
        <dbReference type="ARBA" id="ARBA00023002"/>
    </source>
</evidence>
<name>A0A921HPN3_9FIRM</name>
<keyword evidence="5 8" id="KW-0560">Oxidoreductase</keyword>
<feature type="binding site" evidence="8">
    <location>
        <position position="255"/>
    </location>
    <ligand>
        <name>shikimate</name>
        <dbReference type="ChEBI" id="CHEBI:36208"/>
    </ligand>
</feature>
<dbReference type="GO" id="GO:0050661">
    <property type="term" value="F:NADP binding"/>
    <property type="evidence" value="ECO:0007669"/>
    <property type="project" value="InterPro"/>
</dbReference>
<dbReference type="HAMAP" id="MF_00222">
    <property type="entry name" value="Shikimate_DH_AroE"/>
    <property type="match status" value="1"/>
</dbReference>
<dbReference type="NCBIfam" id="NF001314">
    <property type="entry name" value="PRK00258.2-2"/>
    <property type="match status" value="1"/>
</dbReference>
<dbReference type="InterPro" id="IPR022893">
    <property type="entry name" value="Shikimate_DH_fam"/>
</dbReference>
<keyword evidence="6 8" id="KW-0057">Aromatic amino acid biosynthesis</keyword>
<dbReference type="NCBIfam" id="TIGR00507">
    <property type="entry name" value="aroE"/>
    <property type="match status" value="1"/>
</dbReference>
<keyword evidence="4 8" id="KW-0521">NADP</keyword>
<dbReference type="InterPro" id="IPR011342">
    <property type="entry name" value="Shikimate_DH"/>
</dbReference>
<dbReference type="AlphaFoldDB" id="A0A921HPN3"/>
<dbReference type="InterPro" id="IPR046346">
    <property type="entry name" value="Aminoacid_DH-like_N_sf"/>
</dbReference>
<feature type="domain" description="Quinate/shikimate 5-dehydrogenase/glutamyl-tRNA reductase" evidence="9">
    <location>
        <begin position="119"/>
        <end position="194"/>
    </location>
</feature>
<dbReference type="Gene3D" id="3.40.50.720">
    <property type="entry name" value="NAD(P)-binding Rossmann-like Domain"/>
    <property type="match status" value="1"/>
</dbReference>
<evidence type="ECO:0000256" key="1">
    <source>
        <dbReference type="ARBA" id="ARBA00004871"/>
    </source>
</evidence>